<dbReference type="EMBL" id="JALHLG010000016">
    <property type="protein sequence ID" value="MCJ2187658.1"/>
    <property type="molecule type" value="Genomic_DNA"/>
</dbReference>
<keyword evidence="3" id="KW-1185">Reference proteome</keyword>
<reference evidence="2 3" key="1">
    <citation type="submission" date="2022-04" db="EMBL/GenBank/DDBJ databases">
        <title>Identification of a novel bacterium isolated from mangrove sediments.</title>
        <authorList>
            <person name="Pan X."/>
        </authorList>
    </citation>
    <scope>NUCLEOTIDE SEQUENCE [LARGE SCALE GENOMIC DNA]</scope>
    <source>
        <strain evidence="2 3">B2638</strain>
    </source>
</reference>
<name>A0ABT0BRR2_9SPHN</name>
<sequence length="134" mass="13866">MAMLRLFAFLIAFCAMSGLLGQGVAAAHGVPAAAAMQGCAHMTAMKHSRSMHHDMAEARSMEGCDDCPMTGHRGKPCPDTHHCLAMPGTALALPAAETVSPAPRKAAQRHLALLTAELSGLAAPPFTEPPILSA</sequence>
<dbReference type="Proteomes" id="UP001202281">
    <property type="component" value="Unassembled WGS sequence"/>
</dbReference>
<keyword evidence="1" id="KW-0732">Signal</keyword>
<organism evidence="2 3">
    <name type="scientific">Novosphingobium beihaiensis</name>
    <dbReference type="NCBI Taxonomy" id="2930389"/>
    <lineage>
        <taxon>Bacteria</taxon>
        <taxon>Pseudomonadati</taxon>
        <taxon>Pseudomonadota</taxon>
        <taxon>Alphaproteobacteria</taxon>
        <taxon>Sphingomonadales</taxon>
        <taxon>Sphingomonadaceae</taxon>
        <taxon>Novosphingobium</taxon>
    </lineage>
</organism>
<feature type="signal peptide" evidence="1">
    <location>
        <begin position="1"/>
        <end position="17"/>
    </location>
</feature>
<gene>
    <name evidence="2" type="ORF">MTR66_12630</name>
</gene>
<protein>
    <submittedName>
        <fullName evidence="2">Uncharacterized protein</fullName>
    </submittedName>
</protein>
<evidence type="ECO:0000313" key="2">
    <source>
        <dbReference type="EMBL" id="MCJ2187658.1"/>
    </source>
</evidence>
<comment type="caution">
    <text evidence="2">The sequence shown here is derived from an EMBL/GenBank/DDBJ whole genome shotgun (WGS) entry which is preliminary data.</text>
</comment>
<accession>A0ABT0BRR2</accession>
<feature type="chain" id="PRO_5045955789" evidence="1">
    <location>
        <begin position="18"/>
        <end position="134"/>
    </location>
</feature>
<proteinExistence type="predicted"/>
<evidence type="ECO:0000313" key="3">
    <source>
        <dbReference type="Proteomes" id="UP001202281"/>
    </source>
</evidence>
<evidence type="ECO:0000256" key="1">
    <source>
        <dbReference type="SAM" id="SignalP"/>
    </source>
</evidence>
<dbReference type="RefSeq" id="WP_243921558.1">
    <property type="nucleotide sequence ID" value="NZ_JALHLG010000016.1"/>
</dbReference>